<gene>
    <name evidence="3" type="ORF">HTZ77_34360</name>
</gene>
<proteinExistence type="predicted"/>
<dbReference type="AlphaFoldDB" id="A0A7Y6IDZ2"/>
<feature type="transmembrane region" description="Helical" evidence="1">
    <location>
        <begin position="200"/>
        <end position="228"/>
    </location>
</feature>
<feature type="transmembrane region" description="Helical" evidence="1">
    <location>
        <begin position="39"/>
        <end position="61"/>
    </location>
</feature>
<evidence type="ECO:0000313" key="4">
    <source>
        <dbReference type="Proteomes" id="UP000586042"/>
    </source>
</evidence>
<dbReference type="Proteomes" id="UP000586042">
    <property type="component" value="Unassembled WGS sequence"/>
</dbReference>
<protein>
    <submittedName>
        <fullName evidence="3">Fatty acid desaturase</fullName>
    </submittedName>
</protein>
<reference evidence="3 4" key="1">
    <citation type="submission" date="2020-06" db="EMBL/GenBank/DDBJ databases">
        <title>Nonomuraea sp. SMC257, a novel actinomycete isolated from soil.</title>
        <authorList>
            <person name="Chanama M."/>
        </authorList>
    </citation>
    <scope>NUCLEOTIDE SEQUENCE [LARGE SCALE GENOMIC DNA]</scope>
    <source>
        <strain evidence="3 4">SMC257</strain>
    </source>
</reference>
<keyword evidence="1" id="KW-0472">Membrane</keyword>
<feature type="domain" description="Fatty acid desaturase" evidence="2">
    <location>
        <begin position="75"/>
        <end position="310"/>
    </location>
</feature>
<keyword evidence="4" id="KW-1185">Reference proteome</keyword>
<dbReference type="InterPro" id="IPR005804">
    <property type="entry name" value="FA_desaturase_dom"/>
</dbReference>
<dbReference type="GO" id="GO:0006629">
    <property type="term" value="P:lipid metabolic process"/>
    <property type="evidence" value="ECO:0007669"/>
    <property type="project" value="InterPro"/>
</dbReference>
<organism evidence="3 4">
    <name type="scientific">Nonomuraea montanisoli</name>
    <dbReference type="NCBI Taxonomy" id="2741721"/>
    <lineage>
        <taxon>Bacteria</taxon>
        <taxon>Bacillati</taxon>
        <taxon>Actinomycetota</taxon>
        <taxon>Actinomycetes</taxon>
        <taxon>Streptosporangiales</taxon>
        <taxon>Streptosporangiaceae</taxon>
        <taxon>Nonomuraea</taxon>
    </lineage>
</organism>
<keyword evidence="1" id="KW-0812">Transmembrane</keyword>
<evidence type="ECO:0000313" key="3">
    <source>
        <dbReference type="EMBL" id="NUW36457.1"/>
    </source>
</evidence>
<dbReference type="Pfam" id="PF00487">
    <property type="entry name" value="FA_desaturase"/>
    <property type="match status" value="1"/>
</dbReference>
<accession>A0A7Y6IDZ2</accession>
<evidence type="ECO:0000259" key="2">
    <source>
        <dbReference type="Pfam" id="PF00487"/>
    </source>
</evidence>
<evidence type="ECO:0000256" key="1">
    <source>
        <dbReference type="SAM" id="Phobius"/>
    </source>
</evidence>
<keyword evidence="1" id="KW-1133">Transmembrane helix</keyword>
<dbReference type="RefSeq" id="WP_175593901.1">
    <property type="nucleotide sequence ID" value="NZ_JABWGN010000015.1"/>
</dbReference>
<name>A0A7Y6IDZ2_9ACTN</name>
<comment type="caution">
    <text evidence="3">The sequence shown here is derived from an EMBL/GenBank/DDBJ whole genome shotgun (WGS) entry which is preliminary data.</text>
</comment>
<dbReference type="EMBL" id="JABWGN010000015">
    <property type="protein sequence ID" value="NUW36457.1"/>
    <property type="molecule type" value="Genomic_DNA"/>
</dbReference>
<sequence length="334" mass="36909">MQVDAEALDIGKVRHSTLVDSSGTRYVDFRRSLTPRWSMVWTTLLGGHLALALSAALVAAVGSAVDAGWAASAGLAVAGGALIGFWLHYLMTYLHEGAHYNLAPDRETSDRLTNAFVGLFVGMNVKAYRKVHFEHHRYLGTTRDPERSYFAPLNLRFLVEGFTGVRLVRALKGYREVVRGKARPQDGQDGQDGGGSVDGVFVVAALFNGAVVVCSLWAGAVVLALAWATGQLLFLPLLNTVRQVLEHRSEFADDLTDYSVVPHGPVNRLFGDGLFAAVFGAAGFNRHLLHHWDPSVSFTRLKDVERFLMDTDVAPLLQRRQTTYFRTWRQLDRI</sequence>
<feature type="transmembrane region" description="Helical" evidence="1">
    <location>
        <begin position="67"/>
        <end position="87"/>
    </location>
</feature>